<protein>
    <submittedName>
        <fullName evidence="1">Uncharacterized protein</fullName>
    </submittedName>
</protein>
<dbReference type="Proteomes" id="UP000075880">
    <property type="component" value="Unassembled WGS sequence"/>
</dbReference>
<accession>A0AAG5DQZ1</accession>
<evidence type="ECO:0000313" key="1">
    <source>
        <dbReference type="EnsemblMetazoa" id="ENSAATROPP013174"/>
    </source>
</evidence>
<sequence length="57" mass="6560">MNVNLNLYKVSSCTLFLTTPFCSVETFNIPLTYLLYIIIQTVVVCRRLSSLVSRSKR</sequence>
<reference evidence="1" key="1">
    <citation type="submission" date="2024-04" db="UniProtKB">
        <authorList>
            <consortium name="EnsemblMetazoa"/>
        </authorList>
    </citation>
    <scope>IDENTIFICATION</scope>
    <source>
        <strain evidence="1">EBRO</strain>
    </source>
</reference>
<dbReference type="EnsemblMetazoa" id="ENSAATROPT014448">
    <property type="protein sequence ID" value="ENSAATROPP013174"/>
    <property type="gene ID" value="ENSAATROPG011724"/>
</dbReference>
<keyword evidence="2" id="KW-1185">Reference proteome</keyword>
<evidence type="ECO:0000313" key="2">
    <source>
        <dbReference type="Proteomes" id="UP000075880"/>
    </source>
</evidence>
<organism evidence="1 2">
    <name type="scientific">Anopheles atroparvus</name>
    <name type="common">European mosquito</name>
    <dbReference type="NCBI Taxonomy" id="41427"/>
    <lineage>
        <taxon>Eukaryota</taxon>
        <taxon>Metazoa</taxon>
        <taxon>Ecdysozoa</taxon>
        <taxon>Arthropoda</taxon>
        <taxon>Hexapoda</taxon>
        <taxon>Insecta</taxon>
        <taxon>Pterygota</taxon>
        <taxon>Neoptera</taxon>
        <taxon>Endopterygota</taxon>
        <taxon>Diptera</taxon>
        <taxon>Nematocera</taxon>
        <taxon>Culicoidea</taxon>
        <taxon>Culicidae</taxon>
        <taxon>Anophelinae</taxon>
        <taxon>Anopheles</taxon>
    </lineage>
</organism>
<dbReference type="AlphaFoldDB" id="A0AAG5DQZ1"/>
<proteinExistence type="predicted"/>
<name>A0AAG5DQZ1_ANOAO</name>